<reference evidence="1" key="1">
    <citation type="submission" date="2013-03" db="EMBL/GenBank/DDBJ databases">
        <title>Genome Sequence of the Profundibacterium mesophilum strain KAUST100406-0324T from Red Sea, a novel genus in the family Rhodobacteraceae.</title>
        <authorList>
            <person name="Essack M."/>
            <person name="Alam I."/>
            <person name="Lafi F."/>
            <person name="Alawi W."/>
            <person name="Kamanu F."/>
            <person name="Al-Suwailem A."/>
            <person name="Lee O.O."/>
            <person name="Xu Y."/>
            <person name="Bajic V."/>
            <person name="Qian P.-Y."/>
            <person name="Archer J."/>
        </authorList>
    </citation>
    <scope>NUCLEOTIDE SEQUENCE</scope>
    <source>
        <strain evidence="1">KAUST100406-0324</strain>
    </source>
</reference>
<evidence type="ECO:0000313" key="2">
    <source>
        <dbReference type="Proteomes" id="UP000698242"/>
    </source>
</evidence>
<organism evidence="1 2">
    <name type="scientific">Profundibacterium mesophilum KAUST100406-0324</name>
    <dbReference type="NCBI Taxonomy" id="1037889"/>
    <lineage>
        <taxon>Bacteria</taxon>
        <taxon>Pseudomonadati</taxon>
        <taxon>Pseudomonadota</taxon>
        <taxon>Alphaproteobacteria</taxon>
        <taxon>Rhodobacterales</taxon>
        <taxon>Roseobacteraceae</taxon>
        <taxon>Profundibacterium</taxon>
    </lineage>
</organism>
<dbReference type="RefSeq" id="WP_159966151.1">
    <property type="nucleotide sequence ID" value="NZ_APKE01000032.1"/>
</dbReference>
<dbReference type="EMBL" id="APKE01000032">
    <property type="protein sequence ID" value="KAF0675098.1"/>
    <property type="molecule type" value="Genomic_DNA"/>
</dbReference>
<sequence>MTENGRAFVIARLSDCPDLAALRRVWESLSAEYQRDGVVRAAKDALKTGMEGA</sequence>
<protein>
    <submittedName>
        <fullName evidence="1">Uncharacterized protein</fullName>
    </submittedName>
</protein>
<proteinExistence type="predicted"/>
<evidence type="ECO:0000313" key="1">
    <source>
        <dbReference type="EMBL" id="KAF0675098.1"/>
    </source>
</evidence>
<name>A0A921NX14_9RHOB</name>
<comment type="caution">
    <text evidence="1">The sequence shown here is derived from an EMBL/GenBank/DDBJ whole genome shotgun (WGS) entry which is preliminary data.</text>
</comment>
<dbReference type="Proteomes" id="UP000698242">
    <property type="component" value="Unassembled WGS sequence"/>
</dbReference>
<dbReference type="AlphaFoldDB" id="A0A921NX14"/>
<gene>
    <name evidence="1" type="ORF">PMES_02619</name>
</gene>
<accession>A0A921NX14</accession>
<keyword evidence="2" id="KW-1185">Reference proteome</keyword>